<proteinExistence type="inferred from homology"/>
<dbReference type="InterPro" id="IPR012328">
    <property type="entry name" value="Chalcone/stilbene_synt_C"/>
</dbReference>
<protein>
    <recommendedName>
        <fullName evidence="8">Chalcone synthase</fullName>
    </recommendedName>
</protein>
<evidence type="ECO:0000259" key="4">
    <source>
        <dbReference type="Pfam" id="PF00195"/>
    </source>
</evidence>
<dbReference type="InterPro" id="IPR016039">
    <property type="entry name" value="Thiolase-like"/>
</dbReference>
<feature type="domain" description="Chalcone/stilbene synthase C-terminal" evidence="5">
    <location>
        <begin position="262"/>
        <end position="302"/>
    </location>
</feature>
<dbReference type="FunFam" id="3.40.47.10:FF:000025">
    <property type="entry name" value="Chalcone synthase 2"/>
    <property type="match status" value="1"/>
</dbReference>
<dbReference type="InterPro" id="IPR011141">
    <property type="entry name" value="Polyketide_synthase_type-III"/>
</dbReference>
<evidence type="ECO:0008006" key="8">
    <source>
        <dbReference type="Google" id="ProtNLM"/>
    </source>
</evidence>
<dbReference type="OrthoDB" id="664756at2759"/>
<dbReference type="SUPFAM" id="SSF53901">
    <property type="entry name" value="Thiolase-like"/>
    <property type="match status" value="2"/>
</dbReference>
<name>A0A835BWL4_9POAL</name>
<sequence length="308" mass="33118">MVEKRHFYMSDDTLRSNPSITAYKSPSVTLRQELADEGVPRLGAAAALNAINDWGKQATDITHLIFCTSSSGCLPGADWELVHLLGLRPSTKRVMLYQAGCHGGAAALRLSKDLAENNPGARVLVVCSEVIPLSLRGPSPSHIGNLVGQAIFGDAAGAVVVGSDPDAGAGERGVFELVSTWQEIVPGTRDGIVTKLREEGLVFTLHRNVPLYVSGAVAGCDERAMHAAVAPEVNKEEEMFWGGEAGGVEERHETVRQHEELEMRRRSEETGMRTAGEGLDWGLLLGFGPGITVETILLRALPNYTNRI</sequence>
<dbReference type="Pfam" id="PF02797">
    <property type="entry name" value="Chal_sti_synt_C"/>
    <property type="match status" value="2"/>
</dbReference>
<organism evidence="6 7">
    <name type="scientific">Digitaria exilis</name>
    <dbReference type="NCBI Taxonomy" id="1010633"/>
    <lineage>
        <taxon>Eukaryota</taxon>
        <taxon>Viridiplantae</taxon>
        <taxon>Streptophyta</taxon>
        <taxon>Embryophyta</taxon>
        <taxon>Tracheophyta</taxon>
        <taxon>Spermatophyta</taxon>
        <taxon>Magnoliopsida</taxon>
        <taxon>Liliopsida</taxon>
        <taxon>Poales</taxon>
        <taxon>Poaceae</taxon>
        <taxon>PACMAD clade</taxon>
        <taxon>Panicoideae</taxon>
        <taxon>Panicodae</taxon>
        <taxon>Paniceae</taxon>
        <taxon>Anthephorinae</taxon>
        <taxon>Digitaria</taxon>
    </lineage>
</organism>
<evidence type="ECO:0000313" key="7">
    <source>
        <dbReference type="Proteomes" id="UP000636709"/>
    </source>
</evidence>
<dbReference type="Proteomes" id="UP000636709">
    <property type="component" value="Unassembled WGS sequence"/>
</dbReference>
<accession>A0A835BWL4</accession>
<evidence type="ECO:0000256" key="3">
    <source>
        <dbReference type="SAM" id="MobiDB-lite"/>
    </source>
</evidence>
<comment type="caution">
    <text evidence="6">The sequence shown here is derived from an EMBL/GenBank/DDBJ whole genome shotgun (WGS) entry which is preliminary data.</text>
</comment>
<gene>
    <name evidence="6" type="ORF">HU200_030714</name>
</gene>
<keyword evidence="2" id="KW-0808">Transferase</keyword>
<dbReference type="AlphaFoldDB" id="A0A835BWL4"/>
<evidence type="ECO:0000256" key="1">
    <source>
        <dbReference type="ARBA" id="ARBA00005531"/>
    </source>
</evidence>
<dbReference type="Pfam" id="PF00195">
    <property type="entry name" value="Chal_sti_synt_N"/>
    <property type="match status" value="1"/>
</dbReference>
<dbReference type="GO" id="GO:0016747">
    <property type="term" value="F:acyltransferase activity, transferring groups other than amino-acyl groups"/>
    <property type="evidence" value="ECO:0007669"/>
    <property type="project" value="InterPro"/>
</dbReference>
<dbReference type="PANTHER" id="PTHR11877">
    <property type="entry name" value="HYDROXYMETHYLGLUTARYL-COA SYNTHASE"/>
    <property type="match status" value="1"/>
</dbReference>
<evidence type="ECO:0000313" key="6">
    <source>
        <dbReference type="EMBL" id="KAF8706443.1"/>
    </source>
</evidence>
<dbReference type="InterPro" id="IPR001099">
    <property type="entry name" value="Chalcone/stilbene_synt_N"/>
</dbReference>
<dbReference type="GO" id="GO:0030639">
    <property type="term" value="P:polyketide biosynthetic process"/>
    <property type="evidence" value="ECO:0007669"/>
    <property type="project" value="TreeGrafter"/>
</dbReference>
<feature type="domain" description="Chalcone/stilbene synthase C-terminal" evidence="5">
    <location>
        <begin position="176"/>
        <end position="247"/>
    </location>
</feature>
<dbReference type="EMBL" id="JACEFO010001767">
    <property type="protein sequence ID" value="KAF8706443.1"/>
    <property type="molecule type" value="Genomic_DNA"/>
</dbReference>
<reference evidence="6" key="1">
    <citation type="submission" date="2020-07" db="EMBL/GenBank/DDBJ databases">
        <title>Genome sequence and genetic diversity analysis of an under-domesticated orphan crop, white fonio (Digitaria exilis).</title>
        <authorList>
            <person name="Bennetzen J.L."/>
            <person name="Chen S."/>
            <person name="Ma X."/>
            <person name="Wang X."/>
            <person name="Yssel A.E.J."/>
            <person name="Chaluvadi S.R."/>
            <person name="Johnson M."/>
            <person name="Gangashetty P."/>
            <person name="Hamidou F."/>
            <person name="Sanogo M.D."/>
            <person name="Zwaenepoel A."/>
            <person name="Wallace J."/>
            <person name="Van De Peer Y."/>
            <person name="Van Deynze A."/>
        </authorList>
    </citation>
    <scope>NUCLEOTIDE SEQUENCE</scope>
    <source>
        <tissue evidence="6">Leaves</tissue>
    </source>
</reference>
<dbReference type="PANTHER" id="PTHR11877:SF79">
    <property type="entry name" value="OS04G0304600 PROTEIN"/>
    <property type="match status" value="1"/>
</dbReference>
<dbReference type="CDD" id="cd00831">
    <property type="entry name" value="CHS_like"/>
    <property type="match status" value="1"/>
</dbReference>
<comment type="similarity">
    <text evidence="1 2">Belongs to the thiolase-like superfamily. Chalcone/stilbene synthases family.</text>
</comment>
<keyword evidence="7" id="KW-1185">Reference proteome</keyword>
<feature type="region of interest" description="Disordered" evidence="3">
    <location>
        <begin position="249"/>
        <end position="271"/>
    </location>
</feature>
<evidence type="ECO:0000256" key="2">
    <source>
        <dbReference type="RuleBase" id="RU003633"/>
    </source>
</evidence>
<dbReference type="Gene3D" id="3.40.47.10">
    <property type="match status" value="3"/>
</dbReference>
<feature type="domain" description="Chalcone/stilbene synthase N-terminal" evidence="4">
    <location>
        <begin position="1"/>
        <end position="165"/>
    </location>
</feature>
<evidence type="ECO:0000259" key="5">
    <source>
        <dbReference type="Pfam" id="PF02797"/>
    </source>
</evidence>
<keyword evidence="2" id="KW-0012">Acyltransferase</keyword>